<name>A0A239B272_9PSED</name>
<reference evidence="3" key="1">
    <citation type="submission" date="2017-06" db="EMBL/GenBank/DDBJ databases">
        <authorList>
            <person name="Varghese N."/>
            <person name="Submissions S."/>
        </authorList>
    </citation>
    <scope>NUCLEOTIDE SEQUENCE [LARGE SCALE GENOMIC DNA]</scope>
    <source>
        <strain evidence="3">DSM 22348</strain>
    </source>
</reference>
<dbReference type="Proteomes" id="UP000198407">
    <property type="component" value="Unassembled WGS sequence"/>
</dbReference>
<protein>
    <submittedName>
        <fullName evidence="2">RHS repeat-associated core domain-containing protein</fullName>
    </submittedName>
</protein>
<feature type="region of interest" description="Disordered" evidence="1">
    <location>
        <begin position="127"/>
        <end position="161"/>
    </location>
</feature>
<dbReference type="RefSeq" id="WP_052419346.1">
    <property type="nucleotide sequence ID" value="NZ_FZOL01000002.1"/>
</dbReference>
<dbReference type="InterPro" id="IPR022385">
    <property type="entry name" value="Rhs_assc_core"/>
</dbReference>
<evidence type="ECO:0000313" key="3">
    <source>
        <dbReference type="Proteomes" id="UP000198407"/>
    </source>
</evidence>
<accession>A0A239B272</accession>
<dbReference type="Gene3D" id="2.180.10.10">
    <property type="entry name" value="RHS repeat-associated core"/>
    <property type="match status" value="1"/>
</dbReference>
<sequence length="259" mass="28592">MIWTLLLACDQQQSVLRAGSDAVVYTPHGHHASLFRAELPAFNGELPEWRTGHYLLGNGYRVYNPVLMRFHSPDSWSPFGRGGLNAYAFCLGDPVNLLDPDGHAPLSGFLAGLRKFFGRVLRRRASEGGEGGRRMLPARSPAPSQRGAATRGSGDASSSRARLPGVFRGLLRRRKVKPQRKYSAMEVAIFLDRQRSMRSISPAETTPRGPTPFGLPEQTLGKIDSQHGPTMPWDKHDDPSAVVDMATRLREFRRGMGSS</sequence>
<dbReference type="EMBL" id="FZOL01000002">
    <property type="protein sequence ID" value="SNS02056.1"/>
    <property type="molecule type" value="Genomic_DNA"/>
</dbReference>
<feature type="compositionally biased region" description="Low complexity" evidence="1">
    <location>
        <begin position="146"/>
        <end position="161"/>
    </location>
</feature>
<feature type="region of interest" description="Disordered" evidence="1">
    <location>
        <begin position="219"/>
        <end position="240"/>
    </location>
</feature>
<proteinExistence type="predicted"/>
<organism evidence="2 3">
    <name type="scientific">Pseudomonas japonica</name>
    <dbReference type="NCBI Taxonomy" id="256466"/>
    <lineage>
        <taxon>Bacteria</taxon>
        <taxon>Pseudomonadati</taxon>
        <taxon>Pseudomonadota</taxon>
        <taxon>Gammaproteobacteria</taxon>
        <taxon>Pseudomonadales</taxon>
        <taxon>Pseudomonadaceae</taxon>
        <taxon>Pseudomonas</taxon>
    </lineage>
</organism>
<dbReference type="NCBIfam" id="TIGR03696">
    <property type="entry name" value="Rhs_assc_core"/>
    <property type="match status" value="1"/>
</dbReference>
<gene>
    <name evidence="2" type="ORF">SAMN05444352_102254</name>
</gene>
<dbReference type="STRING" id="1215104.GCA_000730585_05787"/>
<evidence type="ECO:0000313" key="2">
    <source>
        <dbReference type="EMBL" id="SNS02056.1"/>
    </source>
</evidence>
<dbReference type="AlphaFoldDB" id="A0A239B272"/>
<dbReference type="SUPFAM" id="SSF56399">
    <property type="entry name" value="ADP-ribosylation"/>
    <property type="match status" value="1"/>
</dbReference>
<evidence type="ECO:0000256" key="1">
    <source>
        <dbReference type="SAM" id="MobiDB-lite"/>
    </source>
</evidence>
<keyword evidence="3" id="KW-1185">Reference proteome</keyword>